<dbReference type="Proteomes" id="UP001064027">
    <property type="component" value="Chromosome"/>
</dbReference>
<evidence type="ECO:0000313" key="1">
    <source>
        <dbReference type="EMBL" id="UXH46703.1"/>
    </source>
</evidence>
<reference evidence="1" key="1">
    <citation type="submission" date="2022-09" db="EMBL/GenBank/DDBJ databases">
        <title>Complete genome sequence of Rossellomorea vietnamensis strain RL-WG62, a newly isolated PGPR with the potential for plant salinity stress alleviation.</title>
        <authorList>
            <person name="Ren L."/>
            <person name="Wang G."/>
            <person name="Hu H."/>
        </authorList>
    </citation>
    <scope>NUCLEOTIDE SEQUENCE</scope>
    <source>
        <strain evidence="1">RL-WG62</strain>
    </source>
</reference>
<protein>
    <submittedName>
        <fullName evidence="1">DUF421 domain-containing protein</fullName>
    </submittedName>
</protein>
<name>A0ACD4CDW0_9BACI</name>
<organism evidence="1 2">
    <name type="scientific">Rossellomorea vietnamensis</name>
    <dbReference type="NCBI Taxonomy" id="218284"/>
    <lineage>
        <taxon>Bacteria</taxon>
        <taxon>Bacillati</taxon>
        <taxon>Bacillota</taxon>
        <taxon>Bacilli</taxon>
        <taxon>Bacillales</taxon>
        <taxon>Bacillaceae</taxon>
        <taxon>Rossellomorea</taxon>
    </lineage>
</organism>
<accession>A0ACD4CDW0</accession>
<sequence length="230" mass="26233">MDYFEMIARSTASFLVLLLVARLLGRKQLSQLTFFNYITGITIGSIAADIAGESKTPFFEGLTSLIWWSVLTLLVGYIGLKSPRARVVMDGQPVIVMKDGKILEDTLGKHHLNMDDLSMLLREKNVFSTNEVDTAIFEPDGKLTVFLKSGNQPLTKKDQDIITGKPTYFPTELIVDGNILYQNLKEVGISEEWLRNQLNYFQVKLQDAFYVELQENGTLYIDRRRDRLKE</sequence>
<evidence type="ECO:0000313" key="2">
    <source>
        <dbReference type="Proteomes" id="UP001064027"/>
    </source>
</evidence>
<dbReference type="EMBL" id="CP104558">
    <property type="protein sequence ID" value="UXH46703.1"/>
    <property type="molecule type" value="Genomic_DNA"/>
</dbReference>
<keyword evidence="2" id="KW-1185">Reference proteome</keyword>
<gene>
    <name evidence="1" type="ORF">N5C46_03600</name>
</gene>
<proteinExistence type="predicted"/>